<dbReference type="Proteomes" id="UP000609531">
    <property type="component" value="Unassembled WGS sequence"/>
</dbReference>
<evidence type="ECO:0000256" key="2">
    <source>
        <dbReference type="ARBA" id="ARBA00023125"/>
    </source>
</evidence>
<evidence type="ECO:0000259" key="4">
    <source>
        <dbReference type="PROSITE" id="PS50949"/>
    </source>
</evidence>
<keyword evidence="6" id="KW-1185">Reference proteome</keyword>
<dbReference type="InterPro" id="IPR000524">
    <property type="entry name" value="Tscrpt_reg_HTH_GntR"/>
</dbReference>
<evidence type="ECO:0000313" key="5">
    <source>
        <dbReference type="EMBL" id="MBJ3778020.1"/>
    </source>
</evidence>
<evidence type="ECO:0000256" key="3">
    <source>
        <dbReference type="ARBA" id="ARBA00023163"/>
    </source>
</evidence>
<dbReference type="Gene3D" id="1.10.10.10">
    <property type="entry name" value="Winged helix-like DNA-binding domain superfamily/Winged helix DNA-binding domain"/>
    <property type="match status" value="1"/>
</dbReference>
<keyword evidence="2" id="KW-0238">DNA-binding</keyword>
<gene>
    <name evidence="5" type="ORF">JCR33_20135</name>
</gene>
<dbReference type="Gene3D" id="1.20.120.530">
    <property type="entry name" value="GntR ligand-binding domain-like"/>
    <property type="match status" value="1"/>
</dbReference>
<dbReference type="InterPro" id="IPR036388">
    <property type="entry name" value="WH-like_DNA-bd_sf"/>
</dbReference>
<feature type="domain" description="HTH gntR-type" evidence="4">
    <location>
        <begin position="1"/>
        <end position="62"/>
    </location>
</feature>
<dbReference type="SUPFAM" id="SSF46785">
    <property type="entry name" value="Winged helix' DNA-binding domain"/>
    <property type="match status" value="1"/>
</dbReference>
<dbReference type="InterPro" id="IPR008920">
    <property type="entry name" value="TF_FadR/GntR_C"/>
</dbReference>
<dbReference type="SMART" id="SM00345">
    <property type="entry name" value="HTH_GNTR"/>
    <property type="match status" value="1"/>
</dbReference>
<dbReference type="SUPFAM" id="SSF48008">
    <property type="entry name" value="GntR ligand-binding domain-like"/>
    <property type="match status" value="1"/>
</dbReference>
<dbReference type="AlphaFoldDB" id="A0A934IU08"/>
<dbReference type="InterPro" id="IPR036390">
    <property type="entry name" value="WH_DNA-bd_sf"/>
</dbReference>
<dbReference type="GO" id="GO:0003677">
    <property type="term" value="F:DNA binding"/>
    <property type="evidence" value="ECO:0007669"/>
    <property type="project" value="UniProtKB-KW"/>
</dbReference>
<keyword evidence="1" id="KW-0805">Transcription regulation</keyword>
<dbReference type="PANTHER" id="PTHR43537">
    <property type="entry name" value="TRANSCRIPTIONAL REGULATOR, GNTR FAMILY"/>
    <property type="match status" value="1"/>
</dbReference>
<organism evidence="5 6">
    <name type="scientific">Acuticoccus mangrovi</name>
    <dbReference type="NCBI Taxonomy" id="2796142"/>
    <lineage>
        <taxon>Bacteria</taxon>
        <taxon>Pseudomonadati</taxon>
        <taxon>Pseudomonadota</taxon>
        <taxon>Alphaproteobacteria</taxon>
        <taxon>Hyphomicrobiales</taxon>
        <taxon>Amorphaceae</taxon>
        <taxon>Acuticoccus</taxon>
    </lineage>
</organism>
<keyword evidence="3" id="KW-0804">Transcription</keyword>
<protein>
    <submittedName>
        <fullName evidence="5">GntR family transcriptional regulator</fullName>
    </submittedName>
</protein>
<reference evidence="5" key="1">
    <citation type="submission" date="2020-12" db="EMBL/GenBank/DDBJ databases">
        <title>Bacterial taxonomy.</title>
        <authorList>
            <person name="Pan X."/>
        </authorList>
    </citation>
    <scope>NUCLEOTIDE SEQUENCE</scope>
    <source>
        <strain evidence="5">B2012</strain>
    </source>
</reference>
<dbReference type="EMBL" id="JAEKJA010000022">
    <property type="protein sequence ID" value="MBJ3778020.1"/>
    <property type="molecule type" value="Genomic_DNA"/>
</dbReference>
<evidence type="ECO:0000256" key="1">
    <source>
        <dbReference type="ARBA" id="ARBA00023015"/>
    </source>
</evidence>
<name>A0A934IU08_9HYPH</name>
<accession>A0A934IU08</accession>
<dbReference type="InterPro" id="IPR011711">
    <property type="entry name" value="GntR_C"/>
</dbReference>
<comment type="caution">
    <text evidence="5">The sequence shown here is derived from an EMBL/GenBank/DDBJ whole genome shotgun (WGS) entry which is preliminary data.</text>
</comment>
<dbReference type="CDD" id="cd07377">
    <property type="entry name" value="WHTH_GntR"/>
    <property type="match status" value="1"/>
</dbReference>
<dbReference type="Pfam" id="PF00392">
    <property type="entry name" value="GntR"/>
    <property type="match status" value="1"/>
</dbReference>
<evidence type="ECO:0000313" key="6">
    <source>
        <dbReference type="Proteomes" id="UP000609531"/>
    </source>
</evidence>
<dbReference type="PANTHER" id="PTHR43537:SF53">
    <property type="entry name" value="HTH-TYPE TRANSCRIPTIONAL REPRESSOR NANR"/>
    <property type="match status" value="1"/>
</dbReference>
<dbReference type="GO" id="GO:0003700">
    <property type="term" value="F:DNA-binding transcription factor activity"/>
    <property type="evidence" value="ECO:0007669"/>
    <property type="project" value="InterPro"/>
</dbReference>
<proteinExistence type="predicted"/>
<sequence>MREEIHHAIADGRLPPGTRLPEEHVAEVFGVSRARARVALQELAHDKVVVLEPNRGAFVAKPSPEEARQIFAARRLIEVALAPAVVDSLDEAALAHLRAHVTLERETELAPNRYRGLKTSHDFHMQVARLAGNSVVEGFLAELLVRSALVTAIYERPGVEHCSHAIHAHLVDILERRDADAFGAALAEHLDEIETHLDLVEPVEREVDLKTLFRSPRG</sequence>
<dbReference type="SMART" id="SM00895">
    <property type="entry name" value="FCD"/>
    <property type="match status" value="1"/>
</dbReference>
<dbReference type="PROSITE" id="PS50949">
    <property type="entry name" value="HTH_GNTR"/>
    <property type="match status" value="1"/>
</dbReference>
<dbReference type="Pfam" id="PF07729">
    <property type="entry name" value="FCD"/>
    <property type="match status" value="1"/>
</dbReference>